<dbReference type="Gene3D" id="3.40.50.720">
    <property type="entry name" value="NAD(P)-binding Rossmann-like Domain"/>
    <property type="match status" value="1"/>
</dbReference>
<proteinExistence type="predicted"/>
<dbReference type="PRINTS" id="PR00081">
    <property type="entry name" value="GDHRDH"/>
</dbReference>
<dbReference type="GO" id="GO:0004303">
    <property type="term" value="F:estradiol 17-beta-dehydrogenase [NAD(P)+] activity"/>
    <property type="evidence" value="ECO:0007669"/>
    <property type="project" value="TreeGrafter"/>
</dbReference>
<keyword evidence="1" id="KW-0560">Oxidoreductase</keyword>
<dbReference type="Pfam" id="PF00106">
    <property type="entry name" value="adh_short"/>
    <property type="match status" value="1"/>
</dbReference>
<organism evidence="2 3">
    <name type="scientific">Eufriesea mexicana</name>
    <dbReference type="NCBI Taxonomy" id="516756"/>
    <lineage>
        <taxon>Eukaryota</taxon>
        <taxon>Metazoa</taxon>
        <taxon>Ecdysozoa</taxon>
        <taxon>Arthropoda</taxon>
        <taxon>Hexapoda</taxon>
        <taxon>Insecta</taxon>
        <taxon>Pterygota</taxon>
        <taxon>Neoptera</taxon>
        <taxon>Endopterygota</taxon>
        <taxon>Hymenoptera</taxon>
        <taxon>Apocrita</taxon>
        <taxon>Aculeata</taxon>
        <taxon>Apoidea</taxon>
        <taxon>Anthophila</taxon>
        <taxon>Apidae</taxon>
        <taxon>Eufriesea</taxon>
    </lineage>
</organism>
<dbReference type="PANTHER" id="PTHR43658">
    <property type="entry name" value="SHORT-CHAIN DEHYDROGENASE/REDUCTASE"/>
    <property type="match status" value="1"/>
</dbReference>
<gene>
    <name evidence="2" type="ORF">WN48_06198</name>
</gene>
<reference evidence="2 3" key="1">
    <citation type="submission" date="2015-07" db="EMBL/GenBank/DDBJ databases">
        <title>The genome of Eufriesea mexicana.</title>
        <authorList>
            <person name="Pan H."/>
            <person name="Kapheim K."/>
        </authorList>
    </citation>
    <scope>NUCLEOTIDE SEQUENCE [LARGE SCALE GENOMIC DNA]</scope>
    <source>
        <strain evidence="2">0111107269</strain>
        <tissue evidence="2">Whole body</tissue>
    </source>
</reference>
<dbReference type="PANTHER" id="PTHR43658:SF8">
    <property type="entry name" value="17-BETA-HYDROXYSTEROID DEHYDROGENASE 14-RELATED"/>
    <property type="match status" value="1"/>
</dbReference>
<accession>A0A310SSB0</accession>
<dbReference type="SUPFAM" id="SSF51735">
    <property type="entry name" value="NAD(P)-binding Rossmann-fold domains"/>
    <property type="match status" value="1"/>
</dbReference>
<dbReference type="GO" id="GO:0008209">
    <property type="term" value="P:androgen metabolic process"/>
    <property type="evidence" value="ECO:0007669"/>
    <property type="project" value="TreeGrafter"/>
</dbReference>
<dbReference type="PROSITE" id="PS00061">
    <property type="entry name" value="ADH_SHORT"/>
    <property type="match status" value="1"/>
</dbReference>
<protein>
    <submittedName>
        <fullName evidence="2">3-hydroxyacyl-CoA dehydrogenase type-2</fullName>
    </submittedName>
</protein>
<dbReference type="Proteomes" id="UP000250275">
    <property type="component" value="Unassembled WGS sequence"/>
</dbReference>
<dbReference type="GO" id="GO:0005739">
    <property type="term" value="C:mitochondrion"/>
    <property type="evidence" value="ECO:0007669"/>
    <property type="project" value="TreeGrafter"/>
</dbReference>
<keyword evidence="3" id="KW-1185">Reference proteome</keyword>
<dbReference type="InterPro" id="IPR002347">
    <property type="entry name" value="SDR_fam"/>
</dbReference>
<evidence type="ECO:0000313" key="3">
    <source>
        <dbReference type="Proteomes" id="UP000250275"/>
    </source>
</evidence>
<dbReference type="GO" id="GO:0008210">
    <property type="term" value="P:estrogen metabolic process"/>
    <property type="evidence" value="ECO:0007669"/>
    <property type="project" value="TreeGrafter"/>
</dbReference>
<dbReference type="EMBL" id="KQ760514">
    <property type="protein sequence ID" value="OAD60036.1"/>
    <property type="molecule type" value="Genomic_DNA"/>
</dbReference>
<evidence type="ECO:0000313" key="2">
    <source>
        <dbReference type="EMBL" id="OAD60036.1"/>
    </source>
</evidence>
<name>A0A310SSB0_9HYME</name>
<dbReference type="PRINTS" id="PR00080">
    <property type="entry name" value="SDRFAMILY"/>
</dbReference>
<dbReference type="GO" id="GO:0006631">
    <property type="term" value="P:fatty acid metabolic process"/>
    <property type="evidence" value="ECO:0007669"/>
    <property type="project" value="TreeGrafter"/>
</dbReference>
<sequence length="151" mass="16355">MEEFNKMCNVNIGGTLNVIRLCLPLLHKNSEGENGERGVIINTASVAAFEGQIGQIGYSATKGAIVGMTVPMAREFASVGVRVVTIAPGLFDTPLLGALPSKVRTFLMKTVQFPQRLGQPDEYAQLAQHIVENKYLNGEVIRLDGGLRMQP</sequence>
<dbReference type="InterPro" id="IPR020904">
    <property type="entry name" value="Sc_DH/Rdtase_CS"/>
</dbReference>
<dbReference type="InterPro" id="IPR036291">
    <property type="entry name" value="NAD(P)-bd_dom_sf"/>
</dbReference>
<dbReference type="OrthoDB" id="1274115at2759"/>
<dbReference type="AlphaFoldDB" id="A0A310SSB0"/>
<evidence type="ECO:0000256" key="1">
    <source>
        <dbReference type="ARBA" id="ARBA00023002"/>
    </source>
</evidence>